<accession>A0A498J364</accession>
<evidence type="ECO:0000313" key="2">
    <source>
        <dbReference type="EMBL" id="RXH89095.1"/>
    </source>
</evidence>
<evidence type="ECO:0000313" key="3">
    <source>
        <dbReference type="Proteomes" id="UP000290289"/>
    </source>
</evidence>
<dbReference type="Proteomes" id="UP000290289">
    <property type="component" value="Chromosome 9"/>
</dbReference>
<keyword evidence="1" id="KW-0812">Transmembrane</keyword>
<proteinExistence type="predicted"/>
<comment type="caution">
    <text evidence="2">The sequence shown here is derived from an EMBL/GenBank/DDBJ whole genome shotgun (WGS) entry which is preliminary data.</text>
</comment>
<gene>
    <name evidence="2" type="ORF">DVH24_006073</name>
</gene>
<keyword evidence="1" id="KW-1133">Transmembrane helix</keyword>
<organism evidence="2 3">
    <name type="scientific">Malus domestica</name>
    <name type="common">Apple</name>
    <name type="synonym">Pyrus malus</name>
    <dbReference type="NCBI Taxonomy" id="3750"/>
    <lineage>
        <taxon>Eukaryota</taxon>
        <taxon>Viridiplantae</taxon>
        <taxon>Streptophyta</taxon>
        <taxon>Embryophyta</taxon>
        <taxon>Tracheophyta</taxon>
        <taxon>Spermatophyta</taxon>
        <taxon>Magnoliopsida</taxon>
        <taxon>eudicotyledons</taxon>
        <taxon>Gunneridae</taxon>
        <taxon>Pentapetalae</taxon>
        <taxon>rosids</taxon>
        <taxon>fabids</taxon>
        <taxon>Rosales</taxon>
        <taxon>Rosaceae</taxon>
        <taxon>Amygdaloideae</taxon>
        <taxon>Maleae</taxon>
        <taxon>Malus</taxon>
    </lineage>
</organism>
<feature type="transmembrane region" description="Helical" evidence="1">
    <location>
        <begin position="43"/>
        <end position="60"/>
    </location>
</feature>
<dbReference type="AlphaFoldDB" id="A0A498J364"/>
<reference evidence="2 3" key="1">
    <citation type="submission" date="2018-10" db="EMBL/GenBank/DDBJ databases">
        <title>A high-quality apple genome assembly.</title>
        <authorList>
            <person name="Hu J."/>
        </authorList>
    </citation>
    <scope>NUCLEOTIDE SEQUENCE [LARGE SCALE GENOMIC DNA]</scope>
    <source>
        <strain evidence="3">cv. HFTH1</strain>
        <tissue evidence="2">Young leaf</tissue>
    </source>
</reference>
<protein>
    <submittedName>
        <fullName evidence="2">Uncharacterized protein</fullName>
    </submittedName>
</protein>
<name>A0A498J364_MALDO</name>
<keyword evidence="3" id="KW-1185">Reference proteome</keyword>
<sequence>MTYKKQATIPIYLDFRGLHYISNFYLDWVSMDFRVRMGKDTRVLIFLLPCSFACVLPLCIENSKQRGEEIKQWNETLTAMKLSIISCRHPRQRPLFYLVVGHTNFAVPSSLKTSIDSWLQSLA</sequence>
<dbReference type="EMBL" id="RDQH01000335">
    <property type="protein sequence ID" value="RXH89095.1"/>
    <property type="molecule type" value="Genomic_DNA"/>
</dbReference>
<keyword evidence="1" id="KW-0472">Membrane</keyword>
<evidence type="ECO:0000256" key="1">
    <source>
        <dbReference type="SAM" id="Phobius"/>
    </source>
</evidence>